<reference evidence="2 3" key="1">
    <citation type="submission" date="2020-08" db="EMBL/GenBank/DDBJ databases">
        <title>Genomic Encyclopedia of Archaeal and Bacterial Type Strains, Phase II (KMG-II): from individual species to whole genera.</title>
        <authorList>
            <person name="Goeker M."/>
        </authorList>
    </citation>
    <scope>NUCLEOTIDE SEQUENCE [LARGE SCALE GENOMIC DNA]</scope>
    <source>
        <strain evidence="2 3">5AG</strain>
    </source>
</reference>
<name>A0A7W5PBA4_9GAMM</name>
<feature type="region of interest" description="Disordered" evidence="1">
    <location>
        <begin position="40"/>
        <end position="64"/>
    </location>
</feature>
<comment type="caution">
    <text evidence="2">The sequence shown here is derived from an EMBL/GenBank/DDBJ whole genome shotgun (WGS) entry which is preliminary data.</text>
</comment>
<organism evidence="2 3">
    <name type="scientific">Halomonas campaniensis</name>
    <dbReference type="NCBI Taxonomy" id="213554"/>
    <lineage>
        <taxon>Bacteria</taxon>
        <taxon>Pseudomonadati</taxon>
        <taxon>Pseudomonadota</taxon>
        <taxon>Gammaproteobacteria</taxon>
        <taxon>Oceanospirillales</taxon>
        <taxon>Halomonadaceae</taxon>
        <taxon>Halomonas</taxon>
    </lineage>
</organism>
<dbReference type="RefSeq" id="WP_221202596.1">
    <property type="nucleotide sequence ID" value="NZ_JACHZF010000015.1"/>
</dbReference>
<evidence type="ECO:0000313" key="2">
    <source>
        <dbReference type="EMBL" id="MBB3331402.1"/>
    </source>
</evidence>
<gene>
    <name evidence="2" type="ORF">BDK63_002285</name>
</gene>
<dbReference type="AlphaFoldDB" id="A0A7W5PBA4"/>
<sequence>MSGISGDHGRLRYQRGSLEEYAEVDRPLRLEFEFNPASMTRTRSVSLRTGNAPGTRGGYDFAGRSEVPRASQGISLEPESFTVTVLLDATDRMNAGEEPASRLGVQPELDTLRSMLEPKVQGADGQRTLAALGQGGARAFARHEFASVLLFRWGPHHLPVFMTQAQVEVSDWLPSLYPYRARATLTLQVIESRNEFYGEEIKRQFRTALRQEEGPQAT</sequence>
<protein>
    <submittedName>
        <fullName evidence="2">Uncharacterized protein</fullName>
    </submittedName>
</protein>
<accession>A0A7W5PBA4</accession>
<dbReference type="Proteomes" id="UP000553442">
    <property type="component" value="Unassembled WGS sequence"/>
</dbReference>
<proteinExistence type="predicted"/>
<evidence type="ECO:0000256" key="1">
    <source>
        <dbReference type="SAM" id="MobiDB-lite"/>
    </source>
</evidence>
<evidence type="ECO:0000313" key="3">
    <source>
        <dbReference type="Proteomes" id="UP000553442"/>
    </source>
</evidence>
<dbReference type="EMBL" id="JACHZF010000015">
    <property type="protein sequence ID" value="MBB3331402.1"/>
    <property type="molecule type" value="Genomic_DNA"/>
</dbReference>
<feature type="compositionally biased region" description="Polar residues" evidence="1">
    <location>
        <begin position="40"/>
        <end position="49"/>
    </location>
</feature>
<keyword evidence="3" id="KW-1185">Reference proteome</keyword>